<evidence type="ECO:0000313" key="4">
    <source>
        <dbReference type="EMBL" id="MFF0545150.1"/>
    </source>
</evidence>
<keyword evidence="2" id="KW-1133">Transmembrane helix</keyword>
<gene>
    <name evidence="4" type="ORF">ACFYTF_20160</name>
</gene>
<feature type="transmembrane region" description="Helical" evidence="2">
    <location>
        <begin position="130"/>
        <end position="153"/>
    </location>
</feature>
<dbReference type="Proteomes" id="UP001601444">
    <property type="component" value="Unassembled WGS sequence"/>
</dbReference>
<proteinExistence type="predicted"/>
<dbReference type="Pfam" id="PF26527">
    <property type="entry name" value="DUF8176"/>
    <property type="match status" value="1"/>
</dbReference>
<evidence type="ECO:0000259" key="3">
    <source>
        <dbReference type="Pfam" id="PF26527"/>
    </source>
</evidence>
<keyword evidence="2" id="KW-0812">Transmembrane</keyword>
<name>A0ABW6PRV5_9NOCA</name>
<protein>
    <recommendedName>
        <fullName evidence="3">DUF8176 domain-containing protein</fullName>
    </recommendedName>
</protein>
<comment type="caution">
    <text evidence="4">The sequence shown here is derived from an EMBL/GenBank/DDBJ whole genome shotgun (WGS) entry which is preliminary data.</text>
</comment>
<evidence type="ECO:0000256" key="2">
    <source>
        <dbReference type="SAM" id="Phobius"/>
    </source>
</evidence>
<accession>A0ABW6PRV5</accession>
<reference evidence="4 5" key="1">
    <citation type="submission" date="2024-10" db="EMBL/GenBank/DDBJ databases">
        <title>The Natural Products Discovery Center: Release of the First 8490 Sequenced Strains for Exploring Actinobacteria Biosynthetic Diversity.</title>
        <authorList>
            <person name="Kalkreuter E."/>
            <person name="Kautsar S.A."/>
            <person name="Yang D."/>
            <person name="Bader C.D."/>
            <person name="Teijaro C.N."/>
            <person name="Fluegel L."/>
            <person name="Davis C.M."/>
            <person name="Simpson J.R."/>
            <person name="Lauterbach L."/>
            <person name="Steele A.D."/>
            <person name="Gui C."/>
            <person name="Meng S."/>
            <person name="Li G."/>
            <person name="Viehrig K."/>
            <person name="Ye F."/>
            <person name="Su P."/>
            <person name="Kiefer A.F."/>
            <person name="Nichols A."/>
            <person name="Cepeda A.J."/>
            <person name="Yan W."/>
            <person name="Fan B."/>
            <person name="Jiang Y."/>
            <person name="Adhikari A."/>
            <person name="Zheng C.-J."/>
            <person name="Schuster L."/>
            <person name="Cowan T.M."/>
            <person name="Smanski M.J."/>
            <person name="Chevrette M.G."/>
            <person name="De Carvalho L.P.S."/>
            <person name="Shen B."/>
        </authorList>
    </citation>
    <scope>NUCLEOTIDE SEQUENCE [LARGE SCALE GENOMIC DNA]</scope>
    <source>
        <strain evidence="4 5">NPDC004045</strain>
    </source>
</reference>
<keyword evidence="5" id="KW-1185">Reference proteome</keyword>
<feature type="region of interest" description="Disordered" evidence="1">
    <location>
        <begin position="162"/>
        <end position="191"/>
    </location>
</feature>
<dbReference type="EMBL" id="JBIAMX010000012">
    <property type="protein sequence ID" value="MFF0545150.1"/>
    <property type="molecule type" value="Genomic_DNA"/>
</dbReference>
<keyword evidence="2" id="KW-0472">Membrane</keyword>
<sequence>MSEDNPFDLDLPAYVTPEEEQPRGGRRRRRRPERDPAIGEDPEYWTPLEPEDLPPPDAPGAPGFHGDWDAWARDLRARQAAREFEAVADEDRPVLPPLKDFGGGGPVVRGRRARRDFDDGRVDQRRFGGAAMVGVVGACVAVAVVVLAVNVFVLGGDPAPAPAAAASSTPRMVPATPTSKAPRPGYATADCDTVRTPSLTVGALDGDTSSAQNTILGFEFAYYVRRDASKARSYATEDARIGSESAIAAGIQDTPPGTRYCVYITPLSPGVWNVSLHQQFPDEPVEKIAQRITTREVAPGSFRIVDVAKA</sequence>
<evidence type="ECO:0000313" key="5">
    <source>
        <dbReference type="Proteomes" id="UP001601444"/>
    </source>
</evidence>
<feature type="compositionally biased region" description="Acidic residues" evidence="1">
    <location>
        <begin position="38"/>
        <end position="54"/>
    </location>
</feature>
<feature type="region of interest" description="Disordered" evidence="1">
    <location>
        <begin position="1"/>
        <end position="67"/>
    </location>
</feature>
<organism evidence="4 5">
    <name type="scientific">Nocardia thailandica</name>
    <dbReference type="NCBI Taxonomy" id="257275"/>
    <lineage>
        <taxon>Bacteria</taxon>
        <taxon>Bacillati</taxon>
        <taxon>Actinomycetota</taxon>
        <taxon>Actinomycetes</taxon>
        <taxon>Mycobacteriales</taxon>
        <taxon>Nocardiaceae</taxon>
        <taxon>Nocardia</taxon>
    </lineage>
</organism>
<dbReference type="InterPro" id="IPR058489">
    <property type="entry name" value="DUF8176"/>
</dbReference>
<evidence type="ECO:0000256" key="1">
    <source>
        <dbReference type="SAM" id="MobiDB-lite"/>
    </source>
</evidence>
<dbReference type="RefSeq" id="WP_052313973.1">
    <property type="nucleotide sequence ID" value="NZ_JBIAMX010000012.1"/>
</dbReference>
<feature type="domain" description="DUF8176" evidence="3">
    <location>
        <begin position="189"/>
        <end position="306"/>
    </location>
</feature>